<dbReference type="eggNOG" id="COG3591">
    <property type="taxonomic scope" value="Bacteria"/>
</dbReference>
<dbReference type="STRING" id="65393.PCC7424_5157"/>
<evidence type="ECO:0000313" key="1">
    <source>
        <dbReference type="EMBL" id="ACK73507.1"/>
    </source>
</evidence>
<accession>B7KH20</accession>
<dbReference type="Proteomes" id="UP000002384">
    <property type="component" value="Chromosome"/>
</dbReference>
<organism evidence="1 2">
    <name type="scientific">Gloeothece citriformis (strain PCC 7424)</name>
    <name type="common">Cyanothece sp. (strain PCC 7424)</name>
    <dbReference type="NCBI Taxonomy" id="65393"/>
    <lineage>
        <taxon>Bacteria</taxon>
        <taxon>Bacillati</taxon>
        <taxon>Cyanobacteriota</taxon>
        <taxon>Cyanophyceae</taxon>
        <taxon>Oscillatoriophycideae</taxon>
        <taxon>Chroococcales</taxon>
        <taxon>Aphanothecaceae</taxon>
        <taxon>Gloeothece</taxon>
        <taxon>Gloeothece citriformis</taxon>
    </lineage>
</organism>
<gene>
    <name evidence="1" type="ordered locus">PCC7424_5157</name>
</gene>
<keyword evidence="2" id="KW-1185">Reference proteome</keyword>
<protein>
    <recommendedName>
        <fullName evidence="3">Peptidase S1 and S6 chymotrypsin/Hap</fullName>
    </recommendedName>
</protein>
<dbReference type="RefSeq" id="WP_015957087.1">
    <property type="nucleotide sequence ID" value="NC_011729.1"/>
</dbReference>
<dbReference type="InterPro" id="IPR009003">
    <property type="entry name" value="Peptidase_S1_PA"/>
</dbReference>
<evidence type="ECO:0008006" key="3">
    <source>
        <dbReference type="Google" id="ProtNLM"/>
    </source>
</evidence>
<dbReference type="Pfam" id="PF13365">
    <property type="entry name" value="Trypsin_2"/>
    <property type="match status" value="1"/>
</dbReference>
<dbReference type="SUPFAM" id="SSF50494">
    <property type="entry name" value="Trypsin-like serine proteases"/>
    <property type="match status" value="1"/>
</dbReference>
<dbReference type="Gene3D" id="2.40.10.10">
    <property type="entry name" value="Trypsin-like serine proteases"/>
    <property type="match status" value="1"/>
</dbReference>
<dbReference type="OrthoDB" id="460967at2"/>
<dbReference type="HOGENOM" id="CLU_1060583_0_0_3"/>
<sequence>MLTKFKSKKITSLGLGIILNFLAFPVLTLPPQDIAHQAKKITVKITGSDLEQSGVLLSQDENQYWVLTCTPKQKSAFNKAQIITSDNQSHNILSNQIIELEQFPVTLIPVKVERSYETAILGDSNVIQQGERVYLAGFIQPSRNPEEKLPQFFFTDGIISSVVERLKSSSFTYTNQIYPGMEGNPIFNDQGALIGLYCQNYPIANRQKKDIQLNWGIPIYLLTELAQQKGLTFGFSPFGSPPPSFEP</sequence>
<name>B7KH20_GLOC7</name>
<evidence type="ECO:0000313" key="2">
    <source>
        <dbReference type="Proteomes" id="UP000002384"/>
    </source>
</evidence>
<dbReference type="InterPro" id="IPR043504">
    <property type="entry name" value="Peptidase_S1_PA_chymotrypsin"/>
</dbReference>
<proteinExistence type="predicted"/>
<reference evidence="2" key="1">
    <citation type="journal article" date="2011" name="MBio">
        <title>Novel metabolic attributes of the genus Cyanothece, comprising a group of unicellular nitrogen-fixing Cyanobacteria.</title>
        <authorList>
            <person name="Bandyopadhyay A."/>
            <person name="Elvitigala T."/>
            <person name="Welsh E."/>
            <person name="Stockel J."/>
            <person name="Liberton M."/>
            <person name="Min H."/>
            <person name="Sherman L.A."/>
            <person name="Pakrasi H.B."/>
        </authorList>
    </citation>
    <scope>NUCLEOTIDE SEQUENCE [LARGE SCALE GENOMIC DNA]</scope>
    <source>
        <strain evidence="2">PCC 7424</strain>
    </source>
</reference>
<dbReference type="EMBL" id="CP001291">
    <property type="protein sequence ID" value="ACK73507.1"/>
    <property type="molecule type" value="Genomic_DNA"/>
</dbReference>
<dbReference type="AlphaFoldDB" id="B7KH20"/>
<dbReference type="KEGG" id="cyc:PCC7424_5157"/>